<sequence>SLSHTASRLCEKSRCSSSDASSPLSSKGEVCLVARRQEGVSGDDLVPTRDVPTSPRDVLGSGLLTPGKPEPPSMRRSPVSHSTPQRGRARTGSPGSEMVTLQEFLQESSNLSPISVGGREDLLSDYFTKVSEPPAMAEPPAGRRESARTPTPTVYVSPNVKSPHGPGEGRGVGGQTGAVGEAEPPPGHAPGPGSHGAADAHRQEALSPSAQGKGRLSPRERPQSARLPGSDPSCRAVDPRRLSLAPPKDEKPLSLPQHCGSAGALSPGYPGPQTDRSPADRRAAQPKGAPGGGGGGGGGETALVRPLSRQGEEPRGRGPAESAVGGGGETPGAEENGKGHDGALKSSPGAADPNADPQTVWYEYGCV</sequence>
<evidence type="ECO:0000256" key="1">
    <source>
        <dbReference type="SAM" id="MobiDB-lite"/>
    </source>
</evidence>
<dbReference type="AlphaFoldDB" id="A0A4W3K692"/>
<protein>
    <submittedName>
        <fullName evidence="2">Uncharacterized protein</fullName>
    </submittedName>
</protein>
<feature type="region of interest" description="Disordered" evidence="1">
    <location>
        <begin position="1"/>
        <end position="98"/>
    </location>
</feature>
<reference evidence="3" key="1">
    <citation type="journal article" date="2006" name="Science">
        <title>Ancient noncoding elements conserved in the human genome.</title>
        <authorList>
            <person name="Venkatesh B."/>
            <person name="Kirkness E.F."/>
            <person name="Loh Y.H."/>
            <person name="Halpern A.L."/>
            <person name="Lee A.P."/>
            <person name="Johnson J."/>
            <person name="Dandona N."/>
            <person name="Viswanathan L.D."/>
            <person name="Tay A."/>
            <person name="Venter J.C."/>
            <person name="Strausberg R.L."/>
            <person name="Brenner S."/>
        </authorList>
    </citation>
    <scope>NUCLEOTIDE SEQUENCE [LARGE SCALE GENOMIC DNA]</scope>
</reference>
<proteinExistence type="predicted"/>
<feature type="region of interest" description="Disordered" evidence="1">
    <location>
        <begin position="125"/>
        <end position="367"/>
    </location>
</feature>
<feature type="compositionally biased region" description="Basic and acidic residues" evidence="1">
    <location>
        <begin position="237"/>
        <end position="252"/>
    </location>
</feature>
<feature type="compositionally biased region" description="Low complexity" evidence="1">
    <location>
        <begin position="15"/>
        <end position="26"/>
    </location>
</feature>
<dbReference type="InParanoid" id="A0A4W3K692"/>
<keyword evidence="3" id="KW-1185">Reference proteome</keyword>
<evidence type="ECO:0000313" key="2">
    <source>
        <dbReference type="Ensembl" id="ENSCMIP00000039735.1"/>
    </source>
</evidence>
<accession>A0A4W3K692</accession>
<dbReference type="OMA" id="GMADYSH"/>
<reference evidence="2" key="5">
    <citation type="submission" date="2025-09" db="UniProtKB">
        <authorList>
            <consortium name="Ensembl"/>
        </authorList>
    </citation>
    <scope>IDENTIFICATION</scope>
</reference>
<feature type="compositionally biased region" description="Gly residues" evidence="1">
    <location>
        <begin position="289"/>
        <end position="300"/>
    </location>
</feature>
<name>A0A4W3K692_CALMI</name>
<reference evidence="3" key="2">
    <citation type="journal article" date="2007" name="PLoS Biol.">
        <title>Survey sequencing and comparative analysis of the elephant shark (Callorhinchus milii) genome.</title>
        <authorList>
            <person name="Venkatesh B."/>
            <person name="Kirkness E.F."/>
            <person name="Loh Y.H."/>
            <person name="Halpern A.L."/>
            <person name="Lee A.P."/>
            <person name="Johnson J."/>
            <person name="Dandona N."/>
            <person name="Viswanathan L.D."/>
            <person name="Tay A."/>
            <person name="Venter J.C."/>
            <person name="Strausberg R.L."/>
            <person name="Brenner S."/>
        </authorList>
    </citation>
    <scope>NUCLEOTIDE SEQUENCE [LARGE SCALE GENOMIC DNA]</scope>
</reference>
<feature type="compositionally biased region" description="Polar residues" evidence="1">
    <location>
        <begin position="148"/>
        <end position="160"/>
    </location>
</feature>
<dbReference type="Proteomes" id="UP000314986">
    <property type="component" value="Unassembled WGS sequence"/>
</dbReference>
<reference evidence="3" key="3">
    <citation type="journal article" date="2014" name="Nature">
        <title>Elephant shark genome provides unique insights into gnathostome evolution.</title>
        <authorList>
            <consortium name="International Elephant Shark Genome Sequencing Consortium"/>
            <person name="Venkatesh B."/>
            <person name="Lee A.P."/>
            <person name="Ravi V."/>
            <person name="Maurya A.K."/>
            <person name="Lian M.M."/>
            <person name="Swann J.B."/>
            <person name="Ohta Y."/>
            <person name="Flajnik M.F."/>
            <person name="Sutoh Y."/>
            <person name="Kasahara M."/>
            <person name="Hoon S."/>
            <person name="Gangu V."/>
            <person name="Roy S.W."/>
            <person name="Irimia M."/>
            <person name="Korzh V."/>
            <person name="Kondrychyn I."/>
            <person name="Lim Z.W."/>
            <person name="Tay B.H."/>
            <person name="Tohari S."/>
            <person name="Kong K.W."/>
            <person name="Ho S."/>
            <person name="Lorente-Galdos B."/>
            <person name="Quilez J."/>
            <person name="Marques-Bonet T."/>
            <person name="Raney B.J."/>
            <person name="Ingham P.W."/>
            <person name="Tay A."/>
            <person name="Hillier L.W."/>
            <person name="Minx P."/>
            <person name="Boehm T."/>
            <person name="Wilson R.K."/>
            <person name="Brenner S."/>
            <person name="Warren W.C."/>
        </authorList>
    </citation>
    <scope>NUCLEOTIDE SEQUENCE [LARGE SCALE GENOMIC DNA]</scope>
</reference>
<organism evidence="2 3">
    <name type="scientific">Callorhinchus milii</name>
    <name type="common">Ghost shark</name>
    <dbReference type="NCBI Taxonomy" id="7868"/>
    <lineage>
        <taxon>Eukaryota</taxon>
        <taxon>Metazoa</taxon>
        <taxon>Chordata</taxon>
        <taxon>Craniata</taxon>
        <taxon>Vertebrata</taxon>
        <taxon>Chondrichthyes</taxon>
        <taxon>Holocephali</taxon>
        <taxon>Chimaeriformes</taxon>
        <taxon>Callorhinchidae</taxon>
        <taxon>Callorhinchus</taxon>
    </lineage>
</organism>
<dbReference type="Ensembl" id="ENSCMIT00000040306.1">
    <property type="protein sequence ID" value="ENSCMIP00000039735.1"/>
    <property type="gene ID" value="ENSCMIG00000016633.1"/>
</dbReference>
<evidence type="ECO:0000313" key="3">
    <source>
        <dbReference type="Proteomes" id="UP000314986"/>
    </source>
</evidence>
<feature type="compositionally biased region" description="Gly residues" evidence="1">
    <location>
        <begin position="166"/>
        <end position="177"/>
    </location>
</feature>
<reference evidence="2" key="4">
    <citation type="submission" date="2025-08" db="UniProtKB">
        <authorList>
            <consortium name="Ensembl"/>
        </authorList>
    </citation>
    <scope>IDENTIFICATION</scope>
</reference>
<dbReference type="GeneTree" id="ENSGT00940000154785"/>